<organism evidence="1 2">
    <name type="scientific">Hypocrea jecorina (strain ATCC 56765 / BCRC 32924 / NRRL 11460 / Rut C-30)</name>
    <name type="common">Trichoderma reesei</name>
    <dbReference type="NCBI Taxonomy" id="1344414"/>
    <lineage>
        <taxon>Eukaryota</taxon>
        <taxon>Fungi</taxon>
        <taxon>Dikarya</taxon>
        <taxon>Ascomycota</taxon>
        <taxon>Pezizomycotina</taxon>
        <taxon>Sordariomycetes</taxon>
        <taxon>Hypocreomycetidae</taxon>
        <taxon>Hypocreales</taxon>
        <taxon>Hypocreaceae</taxon>
        <taxon>Trichoderma</taxon>
    </lineage>
</organism>
<sequence>MLPCPALPCPGLACLVLSCPCCSRYREPIPPEPTATKARRSATGRALPADSYRMYMTDEHSPGSWWCAFKGTDFGPEAYGMAFLQYYYVSYRISTDYADIGSWNS</sequence>
<name>A0A024SAQ4_HYPJR</name>
<dbReference type="Proteomes" id="UP000024376">
    <property type="component" value="Unassembled WGS sequence"/>
</dbReference>
<dbReference type="KEGG" id="trr:M419DRAFT_78816"/>
<reference evidence="2" key="1">
    <citation type="journal article" date="2013" name="Ind. Biotechnol.">
        <title>Comparative genomics analysis of Trichoderma reesei strains.</title>
        <authorList>
            <person name="Koike H."/>
            <person name="Aerts A."/>
            <person name="LaButti K."/>
            <person name="Grigoriev I.V."/>
            <person name="Baker S.E."/>
        </authorList>
    </citation>
    <scope>NUCLEOTIDE SEQUENCE [LARGE SCALE GENOMIC DNA]</scope>
    <source>
        <strain evidence="2">ATCC 56765 / BCRC 32924 / NRRL 11460 / Rut C-30</strain>
    </source>
</reference>
<evidence type="ECO:0000313" key="1">
    <source>
        <dbReference type="EMBL" id="ETS02158.1"/>
    </source>
</evidence>
<proteinExistence type="predicted"/>
<accession>A0A024SAQ4</accession>
<protein>
    <submittedName>
        <fullName evidence="1">Uncharacterized protein</fullName>
    </submittedName>
</protein>
<dbReference type="EMBL" id="KI911146">
    <property type="protein sequence ID" value="ETS02158.1"/>
    <property type="molecule type" value="Genomic_DNA"/>
</dbReference>
<dbReference type="AlphaFoldDB" id="A0A024SAQ4"/>
<gene>
    <name evidence="1" type="ORF">M419DRAFT_78816</name>
</gene>
<dbReference type="HOGENOM" id="CLU_2236964_0_0_1"/>
<evidence type="ECO:0000313" key="2">
    <source>
        <dbReference type="Proteomes" id="UP000024376"/>
    </source>
</evidence>